<dbReference type="SUPFAM" id="SSF143990">
    <property type="entry name" value="YbiA-like"/>
    <property type="match status" value="1"/>
</dbReference>
<sequence>MQYQQNAELRQELFRTLSTVLVECNPRDQRWGIGLGMDEPQAVDPSQWRGLNMLGRLLTLIRNRMALQPCYKDELEGEAPGWTAHITERRDAVSGIISGECWAEEPRSKN</sequence>
<dbReference type="Pfam" id="PF08719">
    <property type="entry name" value="NADAR"/>
    <property type="match status" value="1"/>
</dbReference>
<dbReference type="Proteomes" id="UP000050794">
    <property type="component" value="Unassembled WGS sequence"/>
</dbReference>
<dbReference type="WBParaSite" id="TCNE_0001809901-mRNA-1">
    <property type="protein sequence ID" value="TCNE_0001809901-mRNA-1"/>
    <property type="gene ID" value="TCNE_0001809901"/>
</dbReference>
<proteinExistence type="predicted"/>
<protein>
    <submittedName>
        <fullName evidence="4">DUF1768 domain-containing protein</fullName>
    </submittedName>
</protein>
<evidence type="ECO:0000313" key="2">
    <source>
        <dbReference type="EMBL" id="VDM49416.1"/>
    </source>
</evidence>
<reference evidence="4" key="1">
    <citation type="submission" date="2016-06" db="UniProtKB">
        <authorList>
            <consortium name="WormBaseParasite"/>
        </authorList>
    </citation>
    <scope>IDENTIFICATION</scope>
</reference>
<dbReference type="Gene3D" id="1.10.357.40">
    <property type="entry name" value="YbiA-like"/>
    <property type="match status" value="1"/>
</dbReference>
<dbReference type="AlphaFoldDB" id="A0A183VBH5"/>
<reference evidence="2 3" key="2">
    <citation type="submission" date="2018-11" db="EMBL/GenBank/DDBJ databases">
        <authorList>
            <consortium name="Pathogen Informatics"/>
        </authorList>
    </citation>
    <scope>NUCLEOTIDE SEQUENCE [LARGE SCALE GENOMIC DNA]</scope>
</reference>
<gene>
    <name evidence="2" type="ORF">TCNE_LOCUS18095</name>
</gene>
<name>A0A183VBH5_TOXCA</name>
<accession>A0A183VBH5</accession>
<dbReference type="EMBL" id="UYWY01025122">
    <property type="protein sequence ID" value="VDM49416.1"/>
    <property type="molecule type" value="Genomic_DNA"/>
</dbReference>
<dbReference type="InterPro" id="IPR037238">
    <property type="entry name" value="YbiA-like_sf"/>
</dbReference>
<dbReference type="CDD" id="cd15457">
    <property type="entry name" value="NADAR"/>
    <property type="match status" value="1"/>
</dbReference>
<feature type="domain" description="NADAR" evidence="1">
    <location>
        <begin position="3"/>
        <end position="65"/>
    </location>
</feature>
<evidence type="ECO:0000313" key="3">
    <source>
        <dbReference type="Proteomes" id="UP000050794"/>
    </source>
</evidence>
<dbReference type="InterPro" id="IPR012816">
    <property type="entry name" value="NADAR"/>
</dbReference>
<organism evidence="3 4">
    <name type="scientific">Toxocara canis</name>
    <name type="common">Canine roundworm</name>
    <dbReference type="NCBI Taxonomy" id="6265"/>
    <lineage>
        <taxon>Eukaryota</taxon>
        <taxon>Metazoa</taxon>
        <taxon>Ecdysozoa</taxon>
        <taxon>Nematoda</taxon>
        <taxon>Chromadorea</taxon>
        <taxon>Rhabditida</taxon>
        <taxon>Spirurina</taxon>
        <taxon>Ascaridomorpha</taxon>
        <taxon>Ascaridoidea</taxon>
        <taxon>Toxocaridae</taxon>
        <taxon>Toxocara</taxon>
    </lineage>
</organism>
<keyword evidence="3" id="KW-1185">Reference proteome</keyword>
<evidence type="ECO:0000313" key="4">
    <source>
        <dbReference type="WBParaSite" id="TCNE_0001809901-mRNA-1"/>
    </source>
</evidence>
<evidence type="ECO:0000259" key="1">
    <source>
        <dbReference type="Pfam" id="PF08719"/>
    </source>
</evidence>